<proteinExistence type="predicted"/>
<reference evidence="1 2" key="1">
    <citation type="submission" date="2016-10" db="EMBL/GenBank/DDBJ databases">
        <authorList>
            <person name="Varghese N."/>
            <person name="Submissions S."/>
        </authorList>
    </citation>
    <scope>NUCLEOTIDE SEQUENCE [LARGE SCALE GENOMIC DNA]</scope>
    <source>
        <strain evidence="1 2">DSM 1741</strain>
    </source>
</reference>
<evidence type="ECO:0000313" key="2">
    <source>
        <dbReference type="Proteomes" id="UP000199581"/>
    </source>
</evidence>
<accession>A0A8G2F6S6</accession>
<organism evidence="1 2">
    <name type="scientific">Desulfomicrobium norvegicum (strain DSM 1741 / NCIMB 8310)</name>
    <name type="common">Desulfovibrio baculatus (strain Norway 4)</name>
    <name type="synonym">Desulfovibrio desulfuricans (strain Norway 4)</name>
    <dbReference type="NCBI Taxonomy" id="52561"/>
    <lineage>
        <taxon>Bacteria</taxon>
        <taxon>Pseudomonadati</taxon>
        <taxon>Thermodesulfobacteriota</taxon>
        <taxon>Desulfovibrionia</taxon>
        <taxon>Desulfovibrionales</taxon>
        <taxon>Desulfomicrobiaceae</taxon>
        <taxon>Desulfomicrobium</taxon>
    </lineage>
</organism>
<dbReference type="InterPro" id="IPR043019">
    <property type="entry name" value="GrlR_sf"/>
</dbReference>
<dbReference type="InterPro" id="IPR032417">
    <property type="entry name" value="GrlR"/>
</dbReference>
<evidence type="ECO:0000313" key="1">
    <source>
        <dbReference type="EMBL" id="SFL50773.1"/>
    </source>
</evidence>
<protein>
    <submittedName>
        <fullName evidence="1">T3SS negative regulator,GrlR</fullName>
    </submittedName>
</protein>
<dbReference type="Proteomes" id="UP000199581">
    <property type="component" value="Unassembled WGS sequence"/>
</dbReference>
<dbReference type="Pfam" id="PF16518">
    <property type="entry name" value="GrlR"/>
    <property type="match status" value="1"/>
</dbReference>
<comment type="caution">
    <text evidence="1">The sequence shown here is derived from an EMBL/GenBank/DDBJ whole genome shotgun (WGS) entry which is preliminary data.</text>
</comment>
<dbReference type="AlphaFoldDB" id="A0A8G2F6S6"/>
<gene>
    <name evidence="1" type="ORF">SAMN05421830_10330</name>
</gene>
<dbReference type="RefSeq" id="WP_161949057.1">
    <property type="nucleotide sequence ID" value="NZ_FOTO01000003.1"/>
</dbReference>
<dbReference type="Gene3D" id="2.40.128.380">
    <property type="entry name" value="T3SS negative regulator GrlR"/>
    <property type="match status" value="1"/>
</dbReference>
<sequence>MQDGMYWLRLEAYDKSEEGVAVVRQGFVNGGGPGYVWQGRLTVLDGAVRGNLVVRKWNPQAPPDLGMFKAGNLAIDGRHDASSRSFELEGHAHGHHVVHLRISGQWLEELTDEGPR</sequence>
<dbReference type="EMBL" id="FOTO01000003">
    <property type="protein sequence ID" value="SFL50773.1"/>
    <property type="molecule type" value="Genomic_DNA"/>
</dbReference>
<name>A0A8G2F6S6_DESNO</name>
<keyword evidence="2" id="KW-1185">Reference proteome</keyword>